<accession>A0AAX4HGT7</accession>
<sequence length="874" mass="98635">MLSGLEQYLGMDELPPSPSSGDYYPEEPSSSDIAESFREKDTSRPNGLMMLLSGKQKTKRNTKKKTSPPSTSGEDSIEQSGQSSFVDDDIVESVTISQEKSIQGTMRTDEIMALEKRVYSSAQSVSALDLLQKHQKPLIVDEDVTIISESKDSLALLENRFSAARTVNARDLFLSFGPKSSKNKKGEWTLKVCLKVSPDKLAAIKPQRQIAAAKPSLIVTLKVPIVALREIQRTLNPLFTRSSGNDKGKNANNVFAMMMKTATKNALPKLTDLQKLNGLEPPSIKRNEMHVVADEKTTANLGLNISAPLRFPGQESLAIEGSMDLLLDKKQNLHHLHQFSFTYTTTLIEDCRIPSIISTNAPLASNSLSHKRIYEEFISKRGSVQSNLPWPQAFQPPDSKSLLTDEDSKYYLEKWIENSFKILKTQSTRIPRDVKKREQLRRQKRKLDPMGDFIVDDFEDDGEDTEEDVYLPVLIIQGDVGSCKTSSVYAAMNALNGYVHEINSGQQRSRKDLHSSLKEFCTTQIIHKSREEKTFQKGIVLFEDCDVLFEQDKNFWTVVLDVINYSRRPIVITVRDTSVIPKSIWEMAEEQDSIITSKVNDREALSQYLWLCCFAHGCILKKNVLELILNNSITSTGFDVRKSLMIGQLLCSGRHGADGSYVEINTVPREYEDLHPLKDLLQATLQLEAMSISDILIKNTPSSMLHEPIPNELLDIYIIDQTHLLTQQTLPFELNIGETIEHMSNTSIPYQDCEGDFSHIKSSTIDFISSRAKKMPRFLQDMFGTRAQTRSRSSTESFVEDIEVQGLPDNSTCYSMSKTAFILDLAPISRDWAHFQTSLFKLDSSRAKSQGESLEEYLNWRRFHGNCDAVMKTI</sequence>
<dbReference type="GeneID" id="88176069"/>
<dbReference type="SUPFAM" id="SSF52540">
    <property type="entry name" value="P-loop containing nucleoside triphosphate hydrolases"/>
    <property type="match status" value="1"/>
</dbReference>
<protein>
    <recommendedName>
        <fullName evidence="5">ATPase AAA-type core domain-containing protein</fullName>
    </recommendedName>
</protein>
<proteinExistence type="predicted"/>
<dbReference type="Gene3D" id="3.40.50.300">
    <property type="entry name" value="P-loop containing nucleotide triphosphate hydrolases"/>
    <property type="match status" value="1"/>
</dbReference>
<evidence type="ECO:0008006" key="5">
    <source>
        <dbReference type="Google" id="ProtNLM"/>
    </source>
</evidence>
<dbReference type="Proteomes" id="UP001338582">
    <property type="component" value="Chromosome 7"/>
</dbReference>
<evidence type="ECO:0000256" key="1">
    <source>
        <dbReference type="ARBA" id="ARBA00022705"/>
    </source>
</evidence>
<dbReference type="EMBL" id="CP138900">
    <property type="protein sequence ID" value="WPK27613.1"/>
    <property type="molecule type" value="Genomic_DNA"/>
</dbReference>
<feature type="region of interest" description="Disordered" evidence="2">
    <location>
        <begin position="1"/>
        <end position="84"/>
    </location>
</feature>
<keyword evidence="1" id="KW-0235">DNA replication</keyword>
<dbReference type="PANTHER" id="PTHR23389">
    <property type="entry name" value="CHROMOSOME TRANSMISSION FIDELITY FACTOR 18"/>
    <property type="match status" value="1"/>
</dbReference>
<feature type="compositionally biased region" description="Basic residues" evidence="2">
    <location>
        <begin position="56"/>
        <end position="66"/>
    </location>
</feature>
<evidence type="ECO:0000313" key="3">
    <source>
        <dbReference type="EMBL" id="WPK27613.1"/>
    </source>
</evidence>
<organism evidence="3 4">
    <name type="scientific">Australozyma saopauloensis</name>
    <dbReference type="NCBI Taxonomy" id="291208"/>
    <lineage>
        <taxon>Eukaryota</taxon>
        <taxon>Fungi</taxon>
        <taxon>Dikarya</taxon>
        <taxon>Ascomycota</taxon>
        <taxon>Saccharomycotina</taxon>
        <taxon>Pichiomycetes</taxon>
        <taxon>Metschnikowiaceae</taxon>
        <taxon>Australozyma</taxon>
    </lineage>
</organism>
<keyword evidence="4" id="KW-1185">Reference proteome</keyword>
<dbReference type="RefSeq" id="XP_062879991.1">
    <property type="nucleotide sequence ID" value="XM_063023921.1"/>
</dbReference>
<dbReference type="PANTHER" id="PTHR23389:SF6">
    <property type="entry name" value="REPLICATION FACTOR C SUBUNIT 1"/>
    <property type="match status" value="1"/>
</dbReference>
<gene>
    <name evidence="3" type="ORF">PUMCH_005009</name>
</gene>
<dbReference type="GO" id="GO:0005634">
    <property type="term" value="C:nucleus"/>
    <property type="evidence" value="ECO:0007669"/>
    <property type="project" value="TreeGrafter"/>
</dbReference>
<evidence type="ECO:0000256" key="2">
    <source>
        <dbReference type="SAM" id="MobiDB-lite"/>
    </source>
</evidence>
<dbReference type="KEGG" id="asau:88176069"/>
<dbReference type="GO" id="GO:0003677">
    <property type="term" value="F:DNA binding"/>
    <property type="evidence" value="ECO:0007669"/>
    <property type="project" value="TreeGrafter"/>
</dbReference>
<dbReference type="InterPro" id="IPR027417">
    <property type="entry name" value="P-loop_NTPase"/>
</dbReference>
<dbReference type="GO" id="GO:0006260">
    <property type="term" value="P:DNA replication"/>
    <property type="evidence" value="ECO:0007669"/>
    <property type="project" value="UniProtKB-KW"/>
</dbReference>
<reference evidence="3 4" key="1">
    <citation type="submission" date="2023-10" db="EMBL/GenBank/DDBJ databases">
        <title>Draft Genome Sequence of Candida saopaulonensis from a very Premature Infant with Sepsis.</title>
        <authorList>
            <person name="Ning Y."/>
            <person name="Dai R."/>
            <person name="Xiao M."/>
            <person name="Xu Y."/>
            <person name="Yan Q."/>
            <person name="Zhang L."/>
        </authorList>
    </citation>
    <scope>NUCLEOTIDE SEQUENCE [LARGE SCALE GENOMIC DNA]</scope>
    <source>
        <strain evidence="3 4">19XY460</strain>
    </source>
</reference>
<evidence type="ECO:0000313" key="4">
    <source>
        <dbReference type="Proteomes" id="UP001338582"/>
    </source>
</evidence>
<dbReference type="AlphaFoldDB" id="A0AAX4HGT7"/>
<name>A0AAX4HGT7_9ASCO</name>